<evidence type="ECO:0000313" key="2">
    <source>
        <dbReference type="EMBL" id="KZV81454.1"/>
    </source>
</evidence>
<dbReference type="OrthoDB" id="10496883at2759"/>
<name>A0A165BXY6_EXIGL</name>
<feature type="chain" id="PRO_5007855779" description="Hydrophobin" evidence="1">
    <location>
        <begin position="21"/>
        <end position="92"/>
    </location>
</feature>
<keyword evidence="3" id="KW-1185">Reference proteome</keyword>
<evidence type="ECO:0000256" key="1">
    <source>
        <dbReference type="SAM" id="SignalP"/>
    </source>
</evidence>
<gene>
    <name evidence="2" type="ORF">EXIGLDRAFT_779701</name>
</gene>
<organism evidence="2 3">
    <name type="scientific">Exidia glandulosa HHB12029</name>
    <dbReference type="NCBI Taxonomy" id="1314781"/>
    <lineage>
        <taxon>Eukaryota</taxon>
        <taxon>Fungi</taxon>
        <taxon>Dikarya</taxon>
        <taxon>Basidiomycota</taxon>
        <taxon>Agaricomycotina</taxon>
        <taxon>Agaricomycetes</taxon>
        <taxon>Auriculariales</taxon>
        <taxon>Exidiaceae</taxon>
        <taxon>Exidia</taxon>
    </lineage>
</organism>
<reference evidence="2 3" key="1">
    <citation type="journal article" date="2016" name="Mol. Biol. Evol.">
        <title>Comparative Genomics of Early-Diverging Mushroom-Forming Fungi Provides Insights into the Origins of Lignocellulose Decay Capabilities.</title>
        <authorList>
            <person name="Nagy L.G."/>
            <person name="Riley R."/>
            <person name="Tritt A."/>
            <person name="Adam C."/>
            <person name="Daum C."/>
            <person name="Floudas D."/>
            <person name="Sun H."/>
            <person name="Yadav J.S."/>
            <person name="Pangilinan J."/>
            <person name="Larsson K.H."/>
            <person name="Matsuura K."/>
            <person name="Barry K."/>
            <person name="Labutti K."/>
            <person name="Kuo R."/>
            <person name="Ohm R.A."/>
            <person name="Bhattacharya S.S."/>
            <person name="Shirouzu T."/>
            <person name="Yoshinaga Y."/>
            <person name="Martin F.M."/>
            <person name="Grigoriev I.V."/>
            <person name="Hibbett D.S."/>
        </authorList>
    </citation>
    <scope>NUCLEOTIDE SEQUENCE [LARGE SCALE GENOMIC DNA]</scope>
    <source>
        <strain evidence="2 3">HHB12029</strain>
    </source>
</reference>
<dbReference type="AlphaFoldDB" id="A0A165BXY6"/>
<protein>
    <recommendedName>
        <fullName evidence="4">Hydrophobin</fullName>
    </recommendedName>
</protein>
<accession>A0A165BXY6</accession>
<evidence type="ECO:0008006" key="4">
    <source>
        <dbReference type="Google" id="ProtNLM"/>
    </source>
</evidence>
<proteinExistence type="predicted"/>
<feature type="signal peptide" evidence="1">
    <location>
        <begin position="1"/>
        <end position="20"/>
    </location>
</feature>
<dbReference type="EMBL" id="KV426391">
    <property type="protein sequence ID" value="KZV81454.1"/>
    <property type="molecule type" value="Genomic_DNA"/>
</dbReference>
<keyword evidence="1" id="KW-0732">Signal</keyword>
<dbReference type="InParanoid" id="A0A165BXY6"/>
<evidence type="ECO:0000313" key="3">
    <source>
        <dbReference type="Proteomes" id="UP000077266"/>
    </source>
</evidence>
<sequence length="92" mass="9502">MQIKFFAALVLAAAAPAAHALCCISGNPICNTLVSENPLENGIYNADVWVPEGAKNVLTNSTLNALSTSALEPLICCCMAANSISCRTKCGS</sequence>
<dbReference type="Proteomes" id="UP000077266">
    <property type="component" value="Unassembled WGS sequence"/>
</dbReference>